<accession>A0A1N7Q8S2</accession>
<dbReference type="CDD" id="cd05237">
    <property type="entry name" value="UDP_invert_4-6DH_SDR_e"/>
    <property type="match status" value="1"/>
</dbReference>
<dbReference type="RefSeq" id="WP_009709271.1">
    <property type="nucleotide sequence ID" value="NZ_CP048103.1"/>
</dbReference>
<organism evidence="3 4">
    <name type="scientific">Kroppenstedtia eburnea</name>
    <dbReference type="NCBI Taxonomy" id="714067"/>
    <lineage>
        <taxon>Bacteria</taxon>
        <taxon>Bacillati</taxon>
        <taxon>Bacillota</taxon>
        <taxon>Bacilli</taxon>
        <taxon>Bacillales</taxon>
        <taxon>Thermoactinomycetaceae</taxon>
        <taxon>Kroppenstedtia</taxon>
    </lineage>
</organism>
<comment type="similarity">
    <text evidence="1">Belongs to the polysaccharide synthase family.</text>
</comment>
<feature type="domain" description="Polysaccharide biosynthesis protein CapD-like" evidence="2">
    <location>
        <begin position="17"/>
        <end position="294"/>
    </location>
</feature>
<keyword evidence="4" id="KW-1185">Reference proteome</keyword>
<protein>
    <submittedName>
        <fullName evidence="3">Polysaccharide biosynthesis protein</fullName>
    </submittedName>
</protein>
<evidence type="ECO:0000313" key="4">
    <source>
        <dbReference type="Proteomes" id="UP000186795"/>
    </source>
</evidence>
<evidence type="ECO:0000256" key="1">
    <source>
        <dbReference type="ARBA" id="ARBA00007430"/>
    </source>
</evidence>
<dbReference type="Proteomes" id="UP000186795">
    <property type="component" value="Unassembled WGS sequence"/>
</dbReference>
<dbReference type="EMBL" id="FTOD01000021">
    <property type="protein sequence ID" value="SIT19206.1"/>
    <property type="molecule type" value="Genomic_DNA"/>
</dbReference>
<dbReference type="InterPro" id="IPR051203">
    <property type="entry name" value="Polysaccharide_Synthase-Rel"/>
</dbReference>
<gene>
    <name evidence="3" type="ORF">SAMN05421790_12111</name>
</gene>
<dbReference type="InterPro" id="IPR003869">
    <property type="entry name" value="Polysac_CapD-like"/>
</dbReference>
<evidence type="ECO:0000259" key="2">
    <source>
        <dbReference type="Pfam" id="PF02719"/>
    </source>
</evidence>
<dbReference type="Pfam" id="PF02719">
    <property type="entry name" value="Polysacc_synt_2"/>
    <property type="match status" value="1"/>
</dbReference>
<proteinExistence type="inferred from homology"/>
<dbReference type="Gene3D" id="3.40.50.720">
    <property type="entry name" value="NAD(P)-binding Rossmann-like Domain"/>
    <property type="match status" value="1"/>
</dbReference>
<name>A0A1N7Q8S2_9BACL</name>
<dbReference type="AlphaFoldDB" id="A0A1N7Q8S2"/>
<dbReference type="PANTHER" id="PTHR43318:SF2">
    <property type="entry name" value="UDP-N-ACETYLGLUCOSAMINE 4,6-DEHYDRATASE (INVERTING)"/>
    <property type="match status" value="1"/>
</dbReference>
<reference evidence="4" key="1">
    <citation type="submission" date="2017-01" db="EMBL/GenBank/DDBJ databases">
        <authorList>
            <person name="Varghese N."/>
            <person name="Submissions S."/>
        </authorList>
    </citation>
    <scope>NUCLEOTIDE SEQUENCE [LARGE SCALE GENOMIC DNA]</scope>
    <source>
        <strain evidence="4">DSM 45196</strain>
    </source>
</reference>
<dbReference type="InterPro" id="IPR036291">
    <property type="entry name" value="NAD(P)-bd_dom_sf"/>
</dbReference>
<dbReference type="SUPFAM" id="SSF51735">
    <property type="entry name" value="NAD(P)-binding Rossmann-fold domains"/>
    <property type="match status" value="1"/>
</dbReference>
<evidence type="ECO:0000313" key="3">
    <source>
        <dbReference type="EMBL" id="SIT19206.1"/>
    </source>
</evidence>
<dbReference type="PANTHER" id="PTHR43318">
    <property type="entry name" value="UDP-N-ACETYLGLUCOSAMINE 4,6-DEHYDRATASE"/>
    <property type="match status" value="1"/>
</dbReference>
<sequence length="341" mass="38945">MSATECNLKEFYSKKNILVTGGTGSIGEKVVESILQYRPNRVIVFNRDDSKQYLMKRKFANADNLHFCLGDIRDYQQVVAITRNVDIVFHTAALKQVPVCEENPFETININVLGSKNLINACKFNHVSKVVNISTDKAVHPSNIMGMTKWFSEKLFKKANAMTHNEGTRFSSVRFGNVIGSRGSVIPVWLKQLQSGQPLTITDTRMTRFLMTPSQAVHLVLKAAYYSLGGETYILKMNSISVNGLLKAMNTYCKRRNMVLPPIRTIGKRPGEKMYEELLYEEERYHLVEDTELYAVLPTHFSLPYLHFQPANITRYRSDYVDYISHEDLVSLIDHVQSCVE</sequence>